<organism evidence="6 7">
    <name type="scientific">Clitoria ternatea</name>
    <name type="common">Butterfly pea</name>
    <dbReference type="NCBI Taxonomy" id="43366"/>
    <lineage>
        <taxon>Eukaryota</taxon>
        <taxon>Viridiplantae</taxon>
        <taxon>Streptophyta</taxon>
        <taxon>Embryophyta</taxon>
        <taxon>Tracheophyta</taxon>
        <taxon>Spermatophyta</taxon>
        <taxon>Magnoliopsida</taxon>
        <taxon>eudicotyledons</taxon>
        <taxon>Gunneridae</taxon>
        <taxon>Pentapetalae</taxon>
        <taxon>rosids</taxon>
        <taxon>fabids</taxon>
        <taxon>Fabales</taxon>
        <taxon>Fabaceae</taxon>
        <taxon>Papilionoideae</taxon>
        <taxon>50 kb inversion clade</taxon>
        <taxon>NPAAA clade</taxon>
        <taxon>indigoferoid/millettioid clade</taxon>
        <taxon>Phaseoleae</taxon>
        <taxon>Clitoria</taxon>
    </lineage>
</organism>
<protein>
    <recommendedName>
        <fullName evidence="5">Ubiquitin-like protease family profile domain-containing protein</fullName>
    </recommendedName>
</protein>
<dbReference type="GO" id="GO:0006508">
    <property type="term" value="P:proteolysis"/>
    <property type="evidence" value="ECO:0007669"/>
    <property type="project" value="UniProtKB-KW"/>
</dbReference>
<keyword evidence="3" id="KW-0378">Hydrolase</keyword>
<dbReference type="GO" id="GO:0008234">
    <property type="term" value="F:cysteine-type peptidase activity"/>
    <property type="evidence" value="ECO:0007669"/>
    <property type="project" value="InterPro"/>
</dbReference>
<keyword evidence="7" id="KW-1185">Reference proteome</keyword>
<gene>
    <name evidence="6" type="ORF">RJT34_18910</name>
</gene>
<feature type="compositionally biased region" description="Polar residues" evidence="4">
    <location>
        <begin position="1"/>
        <end position="10"/>
    </location>
</feature>
<evidence type="ECO:0000259" key="5">
    <source>
        <dbReference type="PROSITE" id="PS50600"/>
    </source>
</evidence>
<evidence type="ECO:0000313" key="6">
    <source>
        <dbReference type="EMBL" id="KAK7284169.1"/>
    </source>
</evidence>
<feature type="domain" description="Ubiquitin-like protease family profile" evidence="5">
    <location>
        <begin position="155"/>
        <end position="317"/>
    </location>
</feature>
<dbReference type="PANTHER" id="PTHR33018">
    <property type="entry name" value="OS10G0338966 PROTEIN-RELATED"/>
    <property type="match status" value="1"/>
</dbReference>
<keyword evidence="2" id="KW-0645">Protease</keyword>
<dbReference type="Pfam" id="PF26133">
    <property type="entry name" value="DUF8039"/>
    <property type="match status" value="1"/>
</dbReference>
<dbReference type="InterPro" id="IPR038765">
    <property type="entry name" value="Papain-like_cys_pep_sf"/>
</dbReference>
<dbReference type="PROSITE" id="PS50600">
    <property type="entry name" value="ULP_PROTEASE"/>
    <property type="match status" value="1"/>
</dbReference>
<dbReference type="Gene3D" id="3.40.395.10">
    <property type="entry name" value="Adenoviral Proteinase, Chain A"/>
    <property type="match status" value="1"/>
</dbReference>
<reference evidence="6 7" key="1">
    <citation type="submission" date="2024-01" db="EMBL/GenBank/DDBJ databases">
        <title>The genomes of 5 underutilized Papilionoideae crops provide insights into root nodulation and disease resistance.</title>
        <authorList>
            <person name="Yuan L."/>
        </authorList>
    </citation>
    <scope>NUCLEOTIDE SEQUENCE [LARGE SCALE GENOMIC DNA]</scope>
    <source>
        <strain evidence="6">LY-2023</strain>
        <tissue evidence="6">Leaf</tissue>
    </source>
</reference>
<evidence type="ECO:0000313" key="7">
    <source>
        <dbReference type="Proteomes" id="UP001359559"/>
    </source>
</evidence>
<evidence type="ECO:0000256" key="1">
    <source>
        <dbReference type="ARBA" id="ARBA00005234"/>
    </source>
</evidence>
<dbReference type="PANTHER" id="PTHR33018:SF34">
    <property type="entry name" value="OS02G0472350 PROTEIN"/>
    <property type="match status" value="1"/>
</dbReference>
<dbReference type="InterPro" id="IPR003653">
    <property type="entry name" value="Peptidase_C48_C"/>
</dbReference>
<dbReference type="EMBL" id="JAYKXN010000005">
    <property type="protein sequence ID" value="KAK7284169.1"/>
    <property type="molecule type" value="Genomic_DNA"/>
</dbReference>
<comment type="similarity">
    <text evidence="1">Belongs to the peptidase C48 family.</text>
</comment>
<feature type="region of interest" description="Disordered" evidence="4">
    <location>
        <begin position="1"/>
        <end position="20"/>
    </location>
</feature>
<dbReference type="SUPFAM" id="SSF54001">
    <property type="entry name" value="Cysteine proteinases"/>
    <property type="match status" value="1"/>
</dbReference>
<dbReference type="Proteomes" id="UP001359559">
    <property type="component" value="Unassembled WGS sequence"/>
</dbReference>
<dbReference type="InterPro" id="IPR058352">
    <property type="entry name" value="DUF8039"/>
</dbReference>
<dbReference type="AlphaFoldDB" id="A0AAN9IQH4"/>
<proteinExistence type="inferred from homology"/>
<evidence type="ECO:0000256" key="4">
    <source>
        <dbReference type="SAM" id="MobiDB-lite"/>
    </source>
</evidence>
<accession>A0AAN9IQH4</accession>
<dbReference type="Pfam" id="PF02902">
    <property type="entry name" value="Peptidase_C48"/>
    <property type="match status" value="1"/>
</dbReference>
<evidence type="ECO:0000256" key="2">
    <source>
        <dbReference type="ARBA" id="ARBA00022670"/>
    </source>
</evidence>
<sequence length="387" mass="42683">MQTRRVSTKGSCAAPDGDDDDVNLGDYRQCDLFVDGVEEPVAIGSVYNLGPLVHHQKLPDGVSRISVVQVLKADAVVPIPTFEVRLVGQAVGHFLMWPTRLVSDSGPQVAAPSKKPEPPLDPIEQLWDISAGLRNCTIPVPWEESVFGLASEFPVYIARPDLCEVLTGNQMLNISVIQCWELFLHRLCIERGVDHTYGFLEPSLIQLRGNNKEGIQAYIQNWMHASDKTVYLAPFHRDLHWQLLVICPKDNIAACFCSLHGSPGADYMKILDGALIGYHLLRGKGTKKRLEWVFPKSYRQNGSFECGYFVMKTMLTIVQSGIVDRWTTDKSVNNGRRGCCSTGKAGEDAIVGVGELVDTAVNNGFAVDGPKLTKLGLRLNCPVCSFI</sequence>
<evidence type="ECO:0000256" key="3">
    <source>
        <dbReference type="ARBA" id="ARBA00022801"/>
    </source>
</evidence>
<name>A0AAN9IQH4_CLITE</name>
<comment type="caution">
    <text evidence="6">The sequence shown here is derived from an EMBL/GenBank/DDBJ whole genome shotgun (WGS) entry which is preliminary data.</text>
</comment>